<dbReference type="Pfam" id="PF08282">
    <property type="entry name" value="Hydrolase_3"/>
    <property type="match status" value="1"/>
</dbReference>
<dbReference type="SUPFAM" id="SSF56784">
    <property type="entry name" value="HAD-like"/>
    <property type="match status" value="1"/>
</dbReference>
<dbReference type="STRING" id="546871.SAMN04488543_2663"/>
<keyword evidence="2" id="KW-1185">Reference proteome</keyword>
<dbReference type="Gene3D" id="3.40.50.1000">
    <property type="entry name" value="HAD superfamily/HAD-like"/>
    <property type="match status" value="1"/>
</dbReference>
<dbReference type="PANTHER" id="PTHR10000">
    <property type="entry name" value="PHOSPHOSERINE PHOSPHATASE"/>
    <property type="match status" value="1"/>
</dbReference>
<reference evidence="1 2" key="1">
    <citation type="submission" date="2016-10" db="EMBL/GenBank/DDBJ databases">
        <authorList>
            <person name="de Groot N.N."/>
        </authorList>
    </citation>
    <scope>NUCLEOTIDE SEQUENCE [LARGE SCALE GENOMIC DNA]</scope>
    <source>
        <strain evidence="1 2">DSM 21741</strain>
    </source>
</reference>
<dbReference type="Gene3D" id="3.30.1240.10">
    <property type="match status" value="1"/>
</dbReference>
<name>A0A1H1W7P8_9ACTN</name>
<dbReference type="InterPro" id="IPR036412">
    <property type="entry name" value="HAD-like_sf"/>
</dbReference>
<dbReference type="AlphaFoldDB" id="A0A1H1W7P8"/>
<sequence>MRADRVPRLVVTDMDGTFLSPDGTVSEQNRAAVLAAQGAGIPVLFATGRPVRWLEVIRDLPGAHPTVIASNGAVLYDLGTGELLDRVCVDPAVALEAVRAVRLAVPDAAFAFESGTRFGHEPGYRVWRSDPAVDPALHTGPAEEIAHTEPFVKMLVQSQALDADQLLADVRRVVGDRLTTTHSANPGIGLVEVSGPGVSKASMLARCCARLGIDAADVAAFGDMPNDVAMLSWAGLPHVVANAHPVLLEGPYRVVPANAESGVGRTILDWVARSGRAVDAEPTLTS</sequence>
<evidence type="ECO:0000313" key="2">
    <source>
        <dbReference type="Proteomes" id="UP000199092"/>
    </source>
</evidence>
<dbReference type="GO" id="GO:0000287">
    <property type="term" value="F:magnesium ion binding"/>
    <property type="evidence" value="ECO:0007669"/>
    <property type="project" value="TreeGrafter"/>
</dbReference>
<proteinExistence type="predicted"/>
<dbReference type="InterPro" id="IPR023214">
    <property type="entry name" value="HAD_sf"/>
</dbReference>
<dbReference type="PANTHER" id="PTHR10000:SF8">
    <property type="entry name" value="HAD SUPERFAMILY HYDROLASE-LIKE, TYPE 3"/>
    <property type="match status" value="1"/>
</dbReference>
<dbReference type="Proteomes" id="UP000199092">
    <property type="component" value="Chromosome I"/>
</dbReference>
<dbReference type="GO" id="GO:0016791">
    <property type="term" value="F:phosphatase activity"/>
    <property type="evidence" value="ECO:0007669"/>
    <property type="project" value="TreeGrafter"/>
</dbReference>
<evidence type="ECO:0000313" key="1">
    <source>
        <dbReference type="EMBL" id="SDS92982.1"/>
    </source>
</evidence>
<organism evidence="1 2">
    <name type="scientific">Friedmanniella luteola</name>
    <dbReference type="NCBI Taxonomy" id="546871"/>
    <lineage>
        <taxon>Bacteria</taxon>
        <taxon>Bacillati</taxon>
        <taxon>Actinomycetota</taxon>
        <taxon>Actinomycetes</taxon>
        <taxon>Propionibacteriales</taxon>
        <taxon>Nocardioidaceae</taxon>
        <taxon>Friedmanniella</taxon>
    </lineage>
</organism>
<gene>
    <name evidence="1" type="ORF">SAMN04488543_2663</name>
</gene>
<dbReference type="EMBL" id="LT629749">
    <property type="protein sequence ID" value="SDS92982.1"/>
    <property type="molecule type" value="Genomic_DNA"/>
</dbReference>
<dbReference type="GO" id="GO:0005829">
    <property type="term" value="C:cytosol"/>
    <property type="evidence" value="ECO:0007669"/>
    <property type="project" value="TreeGrafter"/>
</dbReference>
<protein>
    <submittedName>
        <fullName evidence="1">Uncharacterized protein</fullName>
    </submittedName>
</protein>
<accession>A0A1H1W7P8</accession>